<gene>
    <name evidence="1" type="ORF">NS226_07750</name>
</gene>
<dbReference type="RefSeq" id="WP_058634481.1">
    <property type="nucleotide sequence ID" value="NZ_LDPZ01000015.1"/>
</dbReference>
<dbReference type="Proteomes" id="UP000078272">
    <property type="component" value="Unassembled WGS sequence"/>
</dbReference>
<dbReference type="EMBL" id="LDPZ01000015">
    <property type="protein sequence ID" value="KTQ96461.1"/>
    <property type="molecule type" value="Genomic_DNA"/>
</dbReference>
<evidence type="ECO:0000313" key="2">
    <source>
        <dbReference type="Proteomes" id="UP000078272"/>
    </source>
</evidence>
<name>A0A175RAK1_9HYPH</name>
<comment type="caution">
    <text evidence="1">The sequence shown here is derived from an EMBL/GenBank/DDBJ whole genome shotgun (WGS) entry which is preliminary data.</text>
</comment>
<dbReference type="AlphaFoldDB" id="A0A175RAK1"/>
<evidence type="ECO:0000313" key="1">
    <source>
        <dbReference type="EMBL" id="KTQ96461.1"/>
    </source>
</evidence>
<sequence>MISRASERSTIGSHHPLGFQILRKRRVEFVDLDVVAGHVRVREGRQLLGLLQDCLQVLLRLFQPHHRIMETFGSAASQNEIEQRVPLSVDLLDLRASAASIDPP</sequence>
<proteinExistence type="predicted"/>
<protein>
    <submittedName>
        <fullName evidence="1">Uncharacterized protein</fullName>
    </submittedName>
</protein>
<accession>A0A175RAK1</accession>
<reference evidence="1 2" key="1">
    <citation type="journal article" date="2016" name="Front. Microbiol.">
        <title>Genomic Resource of Rice Seed Associated Bacteria.</title>
        <authorList>
            <person name="Midha S."/>
            <person name="Bansal K."/>
            <person name="Sharma S."/>
            <person name="Kumar N."/>
            <person name="Patil P.P."/>
            <person name="Chaudhry V."/>
            <person name="Patil P.B."/>
        </authorList>
    </citation>
    <scope>NUCLEOTIDE SEQUENCE [LARGE SCALE GENOMIC DNA]</scope>
    <source>
        <strain evidence="1 2">NS226</strain>
    </source>
</reference>
<organism evidence="1 2">
    <name type="scientific">Aureimonas ureilytica</name>
    <dbReference type="NCBI Taxonomy" id="401562"/>
    <lineage>
        <taxon>Bacteria</taxon>
        <taxon>Pseudomonadati</taxon>
        <taxon>Pseudomonadota</taxon>
        <taxon>Alphaproteobacteria</taxon>
        <taxon>Hyphomicrobiales</taxon>
        <taxon>Aurantimonadaceae</taxon>
        <taxon>Aureimonas</taxon>
    </lineage>
</organism>